<dbReference type="Proteomes" id="UP000006054">
    <property type="component" value="Chromosome"/>
</dbReference>
<dbReference type="KEGG" id="fli:Fleli_0009"/>
<dbReference type="EMBL" id="CP003345">
    <property type="protein sequence ID" value="AFM02521.1"/>
    <property type="molecule type" value="Genomic_DNA"/>
</dbReference>
<keyword evidence="3" id="KW-1185">Reference proteome</keyword>
<protein>
    <submittedName>
        <fullName evidence="2">Glycine/D-amino acid oxidase, deaminating</fullName>
    </submittedName>
</protein>
<dbReference type="AlphaFoldDB" id="I4AEY6"/>
<dbReference type="STRING" id="880071.Fleli_0009"/>
<evidence type="ECO:0000313" key="3">
    <source>
        <dbReference type="Proteomes" id="UP000006054"/>
    </source>
</evidence>
<accession>I4AEY6</accession>
<dbReference type="GO" id="GO:0005737">
    <property type="term" value="C:cytoplasm"/>
    <property type="evidence" value="ECO:0007669"/>
    <property type="project" value="TreeGrafter"/>
</dbReference>
<dbReference type="OrthoDB" id="1491488at2"/>
<feature type="domain" description="FAD dependent oxidoreductase" evidence="1">
    <location>
        <begin position="14"/>
        <end position="382"/>
    </location>
</feature>
<dbReference type="Gene3D" id="3.50.50.60">
    <property type="entry name" value="FAD/NAD(P)-binding domain"/>
    <property type="match status" value="1"/>
</dbReference>
<dbReference type="InterPro" id="IPR036188">
    <property type="entry name" value="FAD/NAD-bd_sf"/>
</dbReference>
<dbReference type="PANTHER" id="PTHR13847:SF281">
    <property type="entry name" value="FAD DEPENDENT OXIDOREDUCTASE DOMAIN-CONTAINING PROTEIN"/>
    <property type="match status" value="1"/>
</dbReference>
<gene>
    <name evidence="2" type="ordered locus">Fleli_0009</name>
</gene>
<reference evidence="3" key="1">
    <citation type="submission" date="2012-06" db="EMBL/GenBank/DDBJ databases">
        <title>The complete genome of Flexibacter litoralis DSM 6794.</title>
        <authorList>
            <person name="Lucas S."/>
            <person name="Copeland A."/>
            <person name="Lapidus A."/>
            <person name="Glavina del Rio T."/>
            <person name="Dalin E."/>
            <person name="Tice H."/>
            <person name="Bruce D."/>
            <person name="Goodwin L."/>
            <person name="Pitluck S."/>
            <person name="Peters L."/>
            <person name="Ovchinnikova G."/>
            <person name="Lu M."/>
            <person name="Kyrpides N."/>
            <person name="Mavromatis K."/>
            <person name="Ivanova N."/>
            <person name="Brettin T."/>
            <person name="Detter J.C."/>
            <person name="Han C."/>
            <person name="Larimer F."/>
            <person name="Land M."/>
            <person name="Hauser L."/>
            <person name="Markowitz V."/>
            <person name="Cheng J.-F."/>
            <person name="Hugenholtz P."/>
            <person name="Woyke T."/>
            <person name="Wu D."/>
            <person name="Spring S."/>
            <person name="Lang E."/>
            <person name="Kopitz M."/>
            <person name="Brambilla E."/>
            <person name="Klenk H.-P."/>
            <person name="Eisen J.A."/>
        </authorList>
    </citation>
    <scope>NUCLEOTIDE SEQUENCE [LARGE SCALE GENOMIC DNA]</scope>
    <source>
        <strain evidence="3">ATCC 23117 / DSM 6794 / NBRC 15988 / NCIMB 1366 / Sio-4</strain>
    </source>
</reference>
<dbReference type="HOGENOM" id="CLU_727194_0_0_10"/>
<dbReference type="PATRIC" id="fig|880071.3.peg.10"/>
<proteinExistence type="predicted"/>
<dbReference type="SUPFAM" id="SSF51905">
    <property type="entry name" value="FAD/NAD(P)-binding domain"/>
    <property type="match status" value="1"/>
</dbReference>
<sequence>MWSFWENKSFKKYDYIIVGAGITGLSTAASLIEKNPKAKIAILERGFLPTGASTKNAGFACFGSLSEIASDLDTMSETELQDLVSNRLQGLEKLRHRLGDKKIGYKEYGGYELILDKQIPYIEKLDKVNQLLQPIFEGKNVFKTKDGLIEGFGFNARHVRRIVYNRFEGQIHTGKMMKSLLNYVQKRGVTIFTGCEVIGFEDAETEGKNNVTVKIKNPLEDTTIELITSKLAVCTNAFSKKLIPDLDLEAGRGQVLVTKPFKYLRFKGTFHLDEGFYYFRNFGKRIILGGGRNMDFEGENTTKLETTELIIEDLKSKLSDIIIPKQKFEIDTTWAGIMAFTESSKTKTPLLQNYSKNVVLGVRLGGMGVALGSKLGDEIANLIEN</sequence>
<dbReference type="InterPro" id="IPR006076">
    <property type="entry name" value="FAD-dep_OxRdtase"/>
</dbReference>
<evidence type="ECO:0000313" key="2">
    <source>
        <dbReference type="EMBL" id="AFM02521.1"/>
    </source>
</evidence>
<dbReference type="RefSeq" id="WP_014795990.1">
    <property type="nucleotide sequence ID" value="NC_018018.1"/>
</dbReference>
<dbReference type="Pfam" id="PF01266">
    <property type="entry name" value="DAO"/>
    <property type="match status" value="1"/>
</dbReference>
<name>I4AEY6_BERLS</name>
<organism evidence="2 3">
    <name type="scientific">Bernardetia litoralis (strain ATCC 23117 / DSM 6794 / NBRC 15988 / NCIMB 1366 / Fx l1 / Sio-4)</name>
    <name type="common">Flexibacter litoralis</name>
    <dbReference type="NCBI Taxonomy" id="880071"/>
    <lineage>
        <taxon>Bacteria</taxon>
        <taxon>Pseudomonadati</taxon>
        <taxon>Bacteroidota</taxon>
        <taxon>Cytophagia</taxon>
        <taxon>Cytophagales</taxon>
        <taxon>Bernardetiaceae</taxon>
        <taxon>Bernardetia</taxon>
    </lineage>
</organism>
<dbReference type="eggNOG" id="COG0665">
    <property type="taxonomic scope" value="Bacteria"/>
</dbReference>
<dbReference type="PANTHER" id="PTHR13847">
    <property type="entry name" value="SARCOSINE DEHYDROGENASE-RELATED"/>
    <property type="match status" value="1"/>
</dbReference>
<evidence type="ECO:0000259" key="1">
    <source>
        <dbReference type="Pfam" id="PF01266"/>
    </source>
</evidence>
<dbReference type="Gene3D" id="3.30.9.10">
    <property type="entry name" value="D-Amino Acid Oxidase, subunit A, domain 2"/>
    <property type="match status" value="1"/>
</dbReference>